<dbReference type="InterPro" id="IPR011009">
    <property type="entry name" value="Kinase-like_dom_sf"/>
</dbReference>
<dbReference type="AlphaFoldDB" id="A0A2Z4Y5U3"/>
<dbReference type="InterPro" id="IPR002575">
    <property type="entry name" value="Aminoglycoside_PTrfase"/>
</dbReference>
<dbReference type="SUPFAM" id="SSF56112">
    <property type="entry name" value="Protein kinase-like (PK-like)"/>
    <property type="match status" value="1"/>
</dbReference>
<reference evidence="2 3" key="1">
    <citation type="submission" date="2018-05" db="EMBL/GenBank/DDBJ databases">
        <title>A metagenomic window into the 2 km-deep terrestrial subsurface aquifer revealed taxonomically and functionally diverse microbial community comprising novel uncultured bacterial lineages.</title>
        <authorList>
            <person name="Kadnikov V.V."/>
            <person name="Mardanov A.V."/>
            <person name="Beletsky A.V."/>
            <person name="Banks D."/>
            <person name="Pimenov N.V."/>
            <person name="Frank Y.A."/>
            <person name="Karnachuk O.V."/>
            <person name="Ravin N.V."/>
        </authorList>
    </citation>
    <scope>NUCLEOTIDE SEQUENCE [LARGE SCALE GENOMIC DNA]</scope>
    <source>
        <strain evidence="2">BY</strain>
    </source>
</reference>
<dbReference type="Gene3D" id="1.10.510.10">
    <property type="entry name" value="Transferase(Phosphotransferase) domain 1"/>
    <property type="match status" value="1"/>
</dbReference>
<dbReference type="EMBL" id="CP030759">
    <property type="protein sequence ID" value="AXA36349.1"/>
    <property type="molecule type" value="Genomic_DNA"/>
</dbReference>
<feature type="domain" description="Aminoglycoside phosphotransferase" evidence="1">
    <location>
        <begin position="45"/>
        <end position="94"/>
    </location>
</feature>
<gene>
    <name evidence="2" type="ORF">BRCON_1572</name>
</gene>
<sequence length="171" mass="19814">MAREQEVLRRLEGIPGVPQWRGAVGHYGFLMTELSGDPLPRRGLRARTGPEFFDACMRLLEDVHARGVAHGDIRRKNFLMSPDGAPALIDFQTAWIDGRGWVRHRIFLFLATVDRWNLVRMKMKSFPHALTEGERELLARPPRLLQLGRFVRQKVYARLFPKRARKTTDLD</sequence>
<keyword evidence="2" id="KW-0418">Kinase</keyword>
<dbReference type="Pfam" id="PF01636">
    <property type="entry name" value="APH"/>
    <property type="match status" value="1"/>
</dbReference>
<dbReference type="KEGG" id="schv:BRCON_1572"/>
<keyword evidence="2" id="KW-0808">Transferase</keyword>
<organism evidence="2 3">
    <name type="scientific">Sumerlaea chitinivorans</name>
    <dbReference type="NCBI Taxonomy" id="2250252"/>
    <lineage>
        <taxon>Bacteria</taxon>
        <taxon>Candidatus Sumerlaeota</taxon>
        <taxon>Candidatus Sumerlaeia</taxon>
        <taxon>Candidatus Sumerlaeales</taxon>
        <taxon>Candidatus Sumerlaeaceae</taxon>
        <taxon>Candidatus Sumerlaea</taxon>
    </lineage>
</organism>
<keyword evidence="2" id="KW-0723">Serine/threonine-protein kinase</keyword>
<name>A0A2Z4Y5U3_SUMC1</name>
<dbReference type="GO" id="GO:0004674">
    <property type="term" value="F:protein serine/threonine kinase activity"/>
    <property type="evidence" value="ECO:0007669"/>
    <property type="project" value="UniProtKB-KW"/>
</dbReference>
<accession>A0A2Z4Y5U3</accession>
<evidence type="ECO:0000313" key="2">
    <source>
        <dbReference type="EMBL" id="AXA36349.1"/>
    </source>
</evidence>
<evidence type="ECO:0000259" key="1">
    <source>
        <dbReference type="Pfam" id="PF01636"/>
    </source>
</evidence>
<evidence type="ECO:0000313" key="3">
    <source>
        <dbReference type="Proteomes" id="UP000262583"/>
    </source>
</evidence>
<protein>
    <submittedName>
        <fullName evidence="2">Serine/threonine protein kinase</fullName>
    </submittedName>
</protein>
<proteinExistence type="predicted"/>
<dbReference type="Proteomes" id="UP000262583">
    <property type="component" value="Chromosome"/>
</dbReference>